<evidence type="ECO:0000256" key="3">
    <source>
        <dbReference type="SAM" id="Coils"/>
    </source>
</evidence>
<evidence type="ECO:0000313" key="7">
    <source>
        <dbReference type="Proteomes" id="UP000242849"/>
    </source>
</evidence>
<dbReference type="Pfam" id="PF02518">
    <property type="entry name" value="HATPase_c"/>
    <property type="match status" value="1"/>
</dbReference>
<dbReference type="GO" id="GO:0004673">
    <property type="term" value="F:protein histidine kinase activity"/>
    <property type="evidence" value="ECO:0007669"/>
    <property type="project" value="UniProtKB-EC"/>
</dbReference>
<dbReference type="PRINTS" id="PR00344">
    <property type="entry name" value="BCTRLSENSOR"/>
</dbReference>
<keyword evidence="4" id="KW-0472">Membrane</keyword>
<dbReference type="AlphaFoldDB" id="A0A1H4TSX4"/>
<keyword evidence="7" id="KW-1185">Reference proteome</keyword>
<gene>
    <name evidence="6" type="ORF">SAMN05421553_1119</name>
</gene>
<dbReference type="PANTHER" id="PTHR43065:SF47">
    <property type="match status" value="1"/>
</dbReference>
<dbReference type="RefSeq" id="WP_090377724.1">
    <property type="nucleotide sequence ID" value="NZ_FNSC01000001.1"/>
</dbReference>
<name>A0A1H4TSX4_PSEAG</name>
<keyword evidence="4" id="KW-1133">Transmembrane helix</keyword>
<dbReference type="STRING" id="53406.SAMN05421553_1119"/>
<evidence type="ECO:0000256" key="2">
    <source>
        <dbReference type="ARBA" id="ARBA00012438"/>
    </source>
</evidence>
<dbReference type="InterPro" id="IPR004358">
    <property type="entry name" value="Sig_transdc_His_kin-like_C"/>
</dbReference>
<comment type="catalytic activity">
    <reaction evidence="1">
        <text>ATP + protein L-histidine = ADP + protein N-phospho-L-histidine.</text>
        <dbReference type="EC" id="2.7.13.3"/>
    </reaction>
</comment>
<feature type="transmembrane region" description="Helical" evidence="4">
    <location>
        <begin position="221"/>
        <end position="241"/>
    </location>
</feature>
<keyword evidence="4" id="KW-0812">Transmembrane</keyword>
<dbReference type="OrthoDB" id="2521613at2"/>
<dbReference type="InterPro" id="IPR036890">
    <property type="entry name" value="HATPase_C_sf"/>
</dbReference>
<proteinExistence type="predicted"/>
<sequence>MRKPYLLTLFYGALATAFLLTLTICATFYLYIESRRSIEHGQINREQILLLADELRQSSDDLTRMARSYAVTGNVMYKRQFQEVLDIRDGLAPRPENYAYIYWDLMLEADKKPSPASTPAKLNDLMRQANITEEEFRLLSSAKINSDALVEIEHQAMALRERAGPGDLTTQLQAIALLHSPAYQETKAGIMQPILELTKALDERTQLSVQGTIQDASRIQYTLTIQSTLLAMMIALALWIAHRILGASLSTLEEHISSLSNGNFTEPLEVSNSLGNSIAGCVARAQSRFLELEIERTQRREELNKAERSLMESERLSSLGALVAGVAHELNTPIGIAVTAASALDANTKAIAAEIKDGKMLRSTFEYYIEHCGEGAPMILRACQRAANLIASFKNIAIDQTSEQHRTFELHELVNDHISMLRTSYKHVNWIFENTVSPDINCDSYPGALGQVISNLLNNAAIHAFTPSDSGSISISADIENDHVTICISDNGKGMSEDILARIWQPFFTTKLGTGGSGLGLAICRNITTGILKGTLTATSTECKGTRFTLRIPLATN</sequence>
<organism evidence="6 7">
    <name type="scientific">Pseudomonas anguilliseptica</name>
    <dbReference type="NCBI Taxonomy" id="53406"/>
    <lineage>
        <taxon>Bacteria</taxon>
        <taxon>Pseudomonadati</taxon>
        <taxon>Pseudomonadota</taxon>
        <taxon>Gammaproteobacteria</taxon>
        <taxon>Pseudomonadales</taxon>
        <taxon>Pseudomonadaceae</taxon>
        <taxon>Pseudomonas</taxon>
    </lineage>
</organism>
<protein>
    <recommendedName>
        <fullName evidence="2">histidine kinase</fullName>
        <ecNumber evidence="2">2.7.13.3</ecNumber>
    </recommendedName>
</protein>
<feature type="transmembrane region" description="Helical" evidence="4">
    <location>
        <begin position="6"/>
        <end position="32"/>
    </location>
</feature>
<dbReference type="Proteomes" id="UP000242849">
    <property type="component" value="Unassembled WGS sequence"/>
</dbReference>
<dbReference type="SMART" id="SM00387">
    <property type="entry name" value="HATPase_c"/>
    <property type="match status" value="1"/>
</dbReference>
<dbReference type="InterPro" id="IPR005467">
    <property type="entry name" value="His_kinase_dom"/>
</dbReference>
<keyword evidence="3" id="KW-0175">Coiled coil</keyword>
<evidence type="ECO:0000256" key="1">
    <source>
        <dbReference type="ARBA" id="ARBA00000085"/>
    </source>
</evidence>
<dbReference type="SUPFAM" id="SSF55874">
    <property type="entry name" value="ATPase domain of HSP90 chaperone/DNA topoisomerase II/histidine kinase"/>
    <property type="match status" value="1"/>
</dbReference>
<dbReference type="EMBL" id="FNSC01000001">
    <property type="protein sequence ID" value="SEC59626.1"/>
    <property type="molecule type" value="Genomic_DNA"/>
</dbReference>
<dbReference type="Gene3D" id="3.30.565.10">
    <property type="entry name" value="Histidine kinase-like ATPase, C-terminal domain"/>
    <property type="match status" value="1"/>
</dbReference>
<dbReference type="PANTHER" id="PTHR43065">
    <property type="entry name" value="SENSOR HISTIDINE KINASE"/>
    <property type="match status" value="1"/>
</dbReference>
<dbReference type="InterPro" id="IPR003594">
    <property type="entry name" value="HATPase_dom"/>
</dbReference>
<keyword evidence="6" id="KW-0808">Transferase</keyword>
<evidence type="ECO:0000313" key="6">
    <source>
        <dbReference type="EMBL" id="SEC59626.1"/>
    </source>
</evidence>
<dbReference type="EC" id="2.7.13.3" evidence="2"/>
<keyword evidence="6" id="KW-0418">Kinase</keyword>
<feature type="domain" description="Histidine kinase" evidence="5">
    <location>
        <begin position="325"/>
        <end position="556"/>
    </location>
</feature>
<reference evidence="7" key="1">
    <citation type="submission" date="2016-10" db="EMBL/GenBank/DDBJ databases">
        <authorList>
            <person name="Varghese N."/>
            <person name="Submissions S."/>
        </authorList>
    </citation>
    <scope>NUCLEOTIDE SEQUENCE [LARGE SCALE GENOMIC DNA]</scope>
    <source>
        <strain evidence="7">DSM 12111</strain>
    </source>
</reference>
<dbReference type="PROSITE" id="PS50109">
    <property type="entry name" value="HIS_KIN"/>
    <property type="match status" value="1"/>
</dbReference>
<accession>A0A1H4TSX4</accession>
<evidence type="ECO:0000259" key="5">
    <source>
        <dbReference type="PROSITE" id="PS50109"/>
    </source>
</evidence>
<dbReference type="Gene3D" id="1.10.287.130">
    <property type="match status" value="1"/>
</dbReference>
<feature type="coiled-coil region" evidence="3">
    <location>
        <begin position="289"/>
        <end position="316"/>
    </location>
</feature>
<evidence type="ECO:0000256" key="4">
    <source>
        <dbReference type="SAM" id="Phobius"/>
    </source>
</evidence>